<proteinExistence type="predicted"/>
<accession>A0AAW2HTV4</accession>
<dbReference type="AlphaFoldDB" id="A0AAW2HTV4"/>
<evidence type="ECO:0000313" key="1">
    <source>
        <dbReference type="EMBL" id="KAL0273384.1"/>
    </source>
</evidence>
<sequence length="68" mass="7469">MIRPTSSDTTLKRTRQTLWLQTYMFLNWRNVQSGPSLVRLFSSSGALSTAGSEAEGLSDAPEVCISDC</sequence>
<reference evidence="1" key="1">
    <citation type="journal article" date="2024" name="Gigascience">
        <title>Chromosome-level genome of the poultry shaft louse Menopon gallinae provides insight into the host-switching and adaptive evolution of parasitic lice.</title>
        <authorList>
            <person name="Xu Y."/>
            <person name="Ma L."/>
            <person name="Liu S."/>
            <person name="Liang Y."/>
            <person name="Liu Q."/>
            <person name="He Z."/>
            <person name="Tian L."/>
            <person name="Duan Y."/>
            <person name="Cai W."/>
            <person name="Li H."/>
            <person name="Song F."/>
        </authorList>
    </citation>
    <scope>NUCLEOTIDE SEQUENCE</scope>
    <source>
        <strain evidence="1">Cailab_2023a</strain>
    </source>
</reference>
<gene>
    <name evidence="1" type="ORF">PYX00_006062</name>
</gene>
<dbReference type="EMBL" id="JARGDH010000003">
    <property type="protein sequence ID" value="KAL0273384.1"/>
    <property type="molecule type" value="Genomic_DNA"/>
</dbReference>
<protein>
    <submittedName>
        <fullName evidence="1">Uncharacterized protein</fullName>
    </submittedName>
</protein>
<organism evidence="1">
    <name type="scientific">Menopon gallinae</name>
    <name type="common">poultry shaft louse</name>
    <dbReference type="NCBI Taxonomy" id="328185"/>
    <lineage>
        <taxon>Eukaryota</taxon>
        <taxon>Metazoa</taxon>
        <taxon>Ecdysozoa</taxon>
        <taxon>Arthropoda</taxon>
        <taxon>Hexapoda</taxon>
        <taxon>Insecta</taxon>
        <taxon>Pterygota</taxon>
        <taxon>Neoptera</taxon>
        <taxon>Paraneoptera</taxon>
        <taxon>Psocodea</taxon>
        <taxon>Troctomorpha</taxon>
        <taxon>Phthiraptera</taxon>
        <taxon>Amblycera</taxon>
        <taxon>Menoponidae</taxon>
        <taxon>Menopon</taxon>
    </lineage>
</organism>
<comment type="caution">
    <text evidence="1">The sequence shown here is derived from an EMBL/GenBank/DDBJ whole genome shotgun (WGS) entry which is preliminary data.</text>
</comment>
<name>A0AAW2HTV4_9NEOP</name>